<organism evidence="2 3">
    <name type="scientific">Setaria italica</name>
    <name type="common">Foxtail millet</name>
    <name type="synonym">Panicum italicum</name>
    <dbReference type="NCBI Taxonomy" id="4555"/>
    <lineage>
        <taxon>Eukaryota</taxon>
        <taxon>Viridiplantae</taxon>
        <taxon>Streptophyta</taxon>
        <taxon>Embryophyta</taxon>
        <taxon>Tracheophyta</taxon>
        <taxon>Spermatophyta</taxon>
        <taxon>Magnoliopsida</taxon>
        <taxon>Liliopsida</taxon>
        <taxon>Poales</taxon>
        <taxon>Poaceae</taxon>
        <taxon>PACMAD clade</taxon>
        <taxon>Panicoideae</taxon>
        <taxon>Panicodae</taxon>
        <taxon>Paniceae</taxon>
        <taxon>Cenchrinae</taxon>
        <taxon>Setaria</taxon>
    </lineage>
</organism>
<dbReference type="EnsemblPlants" id="KQL08580">
    <property type="protein sequence ID" value="KQL08580"/>
    <property type="gene ID" value="SETIT_005410mg"/>
</dbReference>
<feature type="region of interest" description="Disordered" evidence="1">
    <location>
        <begin position="1"/>
        <end position="25"/>
    </location>
</feature>
<protein>
    <submittedName>
        <fullName evidence="2">Uncharacterized protein</fullName>
    </submittedName>
</protein>
<accession>K3XU03</accession>
<feature type="compositionally biased region" description="Basic and acidic residues" evidence="1">
    <location>
        <begin position="1"/>
        <end position="12"/>
    </location>
</feature>
<evidence type="ECO:0000313" key="3">
    <source>
        <dbReference type="Proteomes" id="UP000004995"/>
    </source>
</evidence>
<dbReference type="Proteomes" id="UP000004995">
    <property type="component" value="Unassembled WGS sequence"/>
</dbReference>
<dbReference type="eggNOG" id="ENOG502R7E7">
    <property type="taxonomic scope" value="Eukaryota"/>
</dbReference>
<dbReference type="EMBL" id="AGNK02003459">
    <property type="status" value="NOT_ANNOTATED_CDS"/>
    <property type="molecule type" value="Genomic_DNA"/>
</dbReference>
<proteinExistence type="predicted"/>
<evidence type="ECO:0000256" key="1">
    <source>
        <dbReference type="SAM" id="MobiDB-lite"/>
    </source>
</evidence>
<name>K3XU03_SETIT</name>
<dbReference type="HOGENOM" id="CLU_2516908_0_0_1"/>
<dbReference type="InParanoid" id="K3XU03"/>
<reference evidence="3" key="1">
    <citation type="journal article" date="2012" name="Nat. Biotechnol.">
        <title>Reference genome sequence of the model plant Setaria.</title>
        <authorList>
            <person name="Bennetzen J.L."/>
            <person name="Schmutz J."/>
            <person name="Wang H."/>
            <person name="Percifield R."/>
            <person name="Hawkins J."/>
            <person name="Pontaroli A.C."/>
            <person name="Estep M."/>
            <person name="Feng L."/>
            <person name="Vaughn J.N."/>
            <person name="Grimwood J."/>
            <person name="Jenkins J."/>
            <person name="Barry K."/>
            <person name="Lindquist E."/>
            <person name="Hellsten U."/>
            <person name="Deshpande S."/>
            <person name="Wang X."/>
            <person name="Wu X."/>
            <person name="Mitros T."/>
            <person name="Triplett J."/>
            <person name="Yang X."/>
            <person name="Ye C.Y."/>
            <person name="Mauro-Herrera M."/>
            <person name="Wang L."/>
            <person name="Li P."/>
            <person name="Sharma M."/>
            <person name="Sharma R."/>
            <person name="Ronald P.C."/>
            <person name="Panaud O."/>
            <person name="Kellogg E.A."/>
            <person name="Brutnell T.P."/>
            <person name="Doust A.N."/>
            <person name="Tuskan G.A."/>
            <person name="Rokhsar D."/>
            <person name="Devos K.M."/>
        </authorList>
    </citation>
    <scope>NUCLEOTIDE SEQUENCE [LARGE SCALE GENOMIC DNA]</scope>
    <source>
        <strain evidence="3">cv. Yugu1</strain>
    </source>
</reference>
<dbReference type="Gramene" id="KQL08580">
    <property type="protein sequence ID" value="KQL08580"/>
    <property type="gene ID" value="SETIT_005410mg"/>
</dbReference>
<dbReference type="AlphaFoldDB" id="K3XU03"/>
<feature type="compositionally biased region" description="Low complexity" evidence="1">
    <location>
        <begin position="13"/>
        <end position="25"/>
    </location>
</feature>
<keyword evidence="3" id="KW-1185">Reference proteome</keyword>
<evidence type="ECO:0000313" key="2">
    <source>
        <dbReference type="EnsemblPlants" id="KQL08580"/>
    </source>
</evidence>
<reference evidence="2" key="2">
    <citation type="submission" date="2018-08" db="UniProtKB">
        <authorList>
            <consortium name="EnsemblPlants"/>
        </authorList>
    </citation>
    <scope>IDENTIFICATION</scope>
    <source>
        <strain evidence="2">Yugu1</strain>
    </source>
</reference>
<sequence length="85" mass="9621">MRQRPRSSERSSRSSQGGVGAAAAAGWSGMAEKLWSGDDVTDDEEPSSWTISLGNFIEQQAEQRFGLCWCFLWIYTTEMVWLRNI</sequence>